<keyword evidence="1" id="KW-0812">Transmembrane</keyword>
<dbReference type="InterPro" id="IPR038050">
    <property type="entry name" value="Neuro_actylchol_rec"/>
</dbReference>
<dbReference type="AlphaFoldDB" id="A0A7T8JYQ9"/>
<dbReference type="InterPro" id="IPR036719">
    <property type="entry name" value="Neuro-gated_channel_TM_sf"/>
</dbReference>
<dbReference type="Gene3D" id="1.20.58.390">
    <property type="entry name" value="Neurotransmitter-gated ion-channel transmembrane domain"/>
    <property type="match status" value="1"/>
</dbReference>
<evidence type="ECO:0000313" key="2">
    <source>
        <dbReference type="EMBL" id="QQP40152.1"/>
    </source>
</evidence>
<dbReference type="GO" id="GO:0016020">
    <property type="term" value="C:membrane"/>
    <property type="evidence" value="ECO:0007669"/>
    <property type="project" value="InterPro"/>
</dbReference>
<sequence length="95" mass="11507">YAAILFKKQRYVSAQNKMNIRIVWKDNLKYEVYEQRPPPSPLSLQQLAEEYWRIDKFFLISFPILFFIFNIIYWLSFVNMCTNSPKLRFDSGVMP</sequence>
<name>A0A7T8JYQ9_CALRO</name>
<keyword evidence="2" id="KW-0675">Receptor</keyword>
<evidence type="ECO:0000256" key="1">
    <source>
        <dbReference type="SAM" id="Phobius"/>
    </source>
</evidence>
<organism evidence="2 3">
    <name type="scientific">Caligus rogercresseyi</name>
    <name type="common">Sea louse</name>
    <dbReference type="NCBI Taxonomy" id="217165"/>
    <lineage>
        <taxon>Eukaryota</taxon>
        <taxon>Metazoa</taxon>
        <taxon>Ecdysozoa</taxon>
        <taxon>Arthropoda</taxon>
        <taxon>Crustacea</taxon>
        <taxon>Multicrustacea</taxon>
        <taxon>Hexanauplia</taxon>
        <taxon>Copepoda</taxon>
        <taxon>Siphonostomatoida</taxon>
        <taxon>Caligidae</taxon>
        <taxon>Caligus</taxon>
    </lineage>
</organism>
<keyword evidence="3" id="KW-1185">Reference proteome</keyword>
<proteinExistence type="predicted"/>
<keyword evidence="1" id="KW-1133">Transmembrane helix</keyword>
<dbReference type="SUPFAM" id="SSF90112">
    <property type="entry name" value="Neurotransmitter-gated ion-channel transmembrane pore"/>
    <property type="match status" value="1"/>
</dbReference>
<protein>
    <submittedName>
        <fullName evidence="2">Gammaaminobutyric acid receptor subunit deltalike</fullName>
    </submittedName>
</protein>
<evidence type="ECO:0000313" key="3">
    <source>
        <dbReference type="Proteomes" id="UP000595437"/>
    </source>
</evidence>
<feature type="transmembrane region" description="Helical" evidence="1">
    <location>
        <begin position="57"/>
        <end position="76"/>
    </location>
</feature>
<accession>A0A7T8JYQ9</accession>
<gene>
    <name evidence="2" type="ORF">FKW44_014105</name>
</gene>
<reference evidence="3" key="1">
    <citation type="submission" date="2021-01" db="EMBL/GenBank/DDBJ databases">
        <title>Caligus Genome Assembly.</title>
        <authorList>
            <person name="Gallardo-Escarate C."/>
        </authorList>
    </citation>
    <scope>NUCLEOTIDE SEQUENCE [LARGE SCALE GENOMIC DNA]</scope>
</reference>
<feature type="non-terminal residue" evidence="2">
    <location>
        <position position="1"/>
    </location>
</feature>
<dbReference type="GO" id="GO:0006811">
    <property type="term" value="P:monoatomic ion transport"/>
    <property type="evidence" value="ECO:0007669"/>
    <property type="project" value="InterPro"/>
</dbReference>
<dbReference type="Proteomes" id="UP000595437">
    <property type="component" value="Chromosome 9"/>
</dbReference>
<dbReference type="EMBL" id="CP045898">
    <property type="protein sequence ID" value="QQP40152.1"/>
    <property type="molecule type" value="Genomic_DNA"/>
</dbReference>
<keyword evidence="1" id="KW-0472">Membrane</keyword>